<proteinExistence type="predicted"/>
<organism evidence="2 3">
    <name type="scientific">Pseudomonas viridiflava</name>
    <name type="common">Phytomonas viridiflava</name>
    <dbReference type="NCBI Taxonomy" id="33069"/>
    <lineage>
        <taxon>Bacteria</taxon>
        <taxon>Pseudomonadati</taxon>
        <taxon>Pseudomonadota</taxon>
        <taxon>Gammaproteobacteria</taxon>
        <taxon>Pseudomonadales</taxon>
        <taxon>Pseudomonadaceae</taxon>
        <taxon>Pseudomonas</taxon>
    </lineage>
</organism>
<dbReference type="CDD" id="cd04301">
    <property type="entry name" value="NAT_SF"/>
    <property type="match status" value="1"/>
</dbReference>
<dbReference type="PROSITE" id="PS51186">
    <property type="entry name" value="GNAT"/>
    <property type="match status" value="1"/>
</dbReference>
<name>A0AA46ZYA0_PSEVI</name>
<evidence type="ECO:0000313" key="2">
    <source>
        <dbReference type="EMBL" id="UZA71712.1"/>
    </source>
</evidence>
<gene>
    <name evidence="2" type="ORF">EZZ81_27200</name>
</gene>
<dbReference type="InterPro" id="IPR016181">
    <property type="entry name" value="Acyl_CoA_acyltransferase"/>
</dbReference>
<dbReference type="InterPro" id="IPR000182">
    <property type="entry name" value="GNAT_dom"/>
</dbReference>
<dbReference type="AlphaFoldDB" id="A0AA46ZYA0"/>
<dbReference type="GO" id="GO:0016747">
    <property type="term" value="F:acyltransferase activity, transferring groups other than amino-acyl groups"/>
    <property type="evidence" value="ECO:0007669"/>
    <property type="project" value="InterPro"/>
</dbReference>
<protein>
    <submittedName>
        <fullName evidence="2">N-acetyltransferase</fullName>
    </submittedName>
</protein>
<dbReference type="SUPFAM" id="SSF55729">
    <property type="entry name" value="Acyl-CoA N-acyltransferases (Nat)"/>
    <property type="match status" value="1"/>
</dbReference>
<dbReference type="RefSeq" id="WP_080665139.1">
    <property type="nucleotide sequence ID" value="NZ_CP036495.1"/>
</dbReference>
<dbReference type="EMBL" id="CP036495">
    <property type="protein sequence ID" value="UZA71712.1"/>
    <property type="molecule type" value="Genomic_DNA"/>
</dbReference>
<sequence>MNVGMAYAIEAAESEYLCARVESLSRISGNPFGARVFFNETFPCFQVKASPSPMLNRIYGDSTGRPQSLLSLLKESAEYSTVTPLIGKASTMEQYAFVGEKRLERLRGWTHLQLACAIENVVLNQHSFEIEEATSKTLPEFAAVHASGFHTKPEHLQLSQASFAGLMPNERLKIYVLKADGKIVAGALMYLASNGVAYLGTAATRKNARGQGYHGALISHRIEQAKKHGSLVIAATALPSSQSRRNLQRTGLTTSHAQALYRLVDTRGSAYGPSRSALGKTGS</sequence>
<dbReference type="Proteomes" id="UP001163644">
    <property type="component" value="Chromosome"/>
</dbReference>
<accession>A0AA46ZYA0</accession>
<dbReference type="Pfam" id="PF00583">
    <property type="entry name" value="Acetyltransf_1"/>
    <property type="match status" value="1"/>
</dbReference>
<evidence type="ECO:0000259" key="1">
    <source>
        <dbReference type="PROSITE" id="PS51186"/>
    </source>
</evidence>
<dbReference type="Gene3D" id="3.40.630.30">
    <property type="match status" value="1"/>
</dbReference>
<evidence type="ECO:0000313" key="3">
    <source>
        <dbReference type="Proteomes" id="UP001163644"/>
    </source>
</evidence>
<reference evidence="2" key="1">
    <citation type="submission" date="2019-02" db="EMBL/GenBank/DDBJ databases">
        <authorList>
            <person name="Lutz S."/>
            <person name="Schori C."/>
            <person name="Ahrens C.H."/>
            <person name="Gueguen E."/>
        </authorList>
    </citation>
    <scope>NUCLEOTIDE SEQUENCE</scope>
    <source>
        <strain evidence="2">Psy35</strain>
    </source>
</reference>
<feature type="domain" description="N-acetyltransferase" evidence="1">
    <location>
        <begin position="128"/>
        <end position="283"/>
    </location>
</feature>